<dbReference type="AlphaFoldDB" id="A0A0D0CA89"/>
<dbReference type="Proteomes" id="UP000053593">
    <property type="component" value="Unassembled WGS sequence"/>
</dbReference>
<gene>
    <name evidence="2" type="ORF">GYMLUDRAFT_249114</name>
</gene>
<reference evidence="2 3" key="1">
    <citation type="submission" date="2014-04" db="EMBL/GenBank/DDBJ databases">
        <title>Evolutionary Origins and Diversification of the Mycorrhizal Mutualists.</title>
        <authorList>
            <consortium name="DOE Joint Genome Institute"/>
            <consortium name="Mycorrhizal Genomics Consortium"/>
            <person name="Kohler A."/>
            <person name="Kuo A."/>
            <person name="Nagy L.G."/>
            <person name="Floudas D."/>
            <person name="Copeland A."/>
            <person name="Barry K.W."/>
            <person name="Cichocki N."/>
            <person name="Veneault-Fourrey C."/>
            <person name="LaButti K."/>
            <person name="Lindquist E.A."/>
            <person name="Lipzen A."/>
            <person name="Lundell T."/>
            <person name="Morin E."/>
            <person name="Murat C."/>
            <person name="Riley R."/>
            <person name="Ohm R."/>
            <person name="Sun H."/>
            <person name="Tunlid A."/>
            <person name="Henrissat B."/>
            <person name="Grigoriev I.V."/>
            <person name="Hibbett D.S."/>
            <person name="Martin F."/>
        </authorList>
    </citation>
    <scope>NUCLEOTIDE SEQUENCE [LARGE SCALE GENOMIC DNA]</scope>
    <source>
        <strain evidence="2 3">FD-317 M1</strain>
    </source>
</reference>
<protein>
    <submittedName>
        <fullName evidence="2">Uncharacterized protein</fullName>
    </submittedName>
</protein>
<dbReference type="HOGENOM" id="CLU_1865358_0_0_1"/>
<evidence type="ECO:0000256" key="1">
    <source>
        <dbReference type="SAM" id="MobiDB-lite"/>
    </source>
</evidence>
<keyword evidence="3" id="KW-1185">Reference proteome</keyword>
<evidence type="ECO:0000313" key="2">
    <source>
        <dbReference type="EMBL" id="KIK54927.1"/>
    </source>
</evidence>
<dbReference type="EMBL" id="KN834811">
    <property type="protein sequence ID" value="KIK54927.1"/>
    <property type="molecule type" value="Genomic_DNA"/>
</dbReference>
<evidence type="ECO:0000313" key="3">
    <source>
        <dbReference type="Proteomes" id="UP000053593"/>
    </source>
</evidence>
<name>A0A0D0CA89_9AGAR</name>
<organism evidence="2 3">
    <name type="scientific">Collybiopsis luxurians FD-317 M1</name>
    <dbReference type="NCBI Taxonomy" id="944289"/>
    <lineage>
        <taxon>Eukaryota</taxon>
        <taxon>Fungi</taxon>
        <taxon>Dikarya</taxon>
        <taxon>Basidiomycota</taxon>
        <taxon>Agaricomycotina</taxon>
        <taxon>Agaricomycetes</taxon>
        <taxon>Agaricomycetidae</taxon>
        <taxon>Agaricales</taxon>
        <taxon>Marasmiineae</taxon>
        <taxon>Omphalotaceae</taxon>
        <taxon>Collybiopsis</taxon>
        <taxon>Collybiopsis luxurians</taxon>
    </lineage>
</organism>
<accession>A0A0D0CA89</accession>
<proteinExistence type="predicted"/>
<feature type="region of interest" description="Disordered" evidence="1">
    <location>
        <begin position="116"/>
        <end position="137"/>
    </location>
</feature>
<sequence length="137" mass="14913">MSSVEINWTTTCFVDQDSSDRCYHIPNTQCSIRHDRQTNVPQLFDFGMGFAMSYDSLVPGLEAIPLTGMTNVDEEAQATELDPGAGIVLGDPPETVAQRNAMFLGNSSPEYSVFTSEQSDADHCVPAPTTEDYPGTL</sequence>